<dbReference type="SUPFAM" id="SSF53067">
    <property type="entry name" value="Actin-like ATPase domain"/>
    <property type="match status" value="2"/>
</dbReference>
<dbReference type="GO" id="GO:0002949">
    <property type="term" value="P:tRNA threonylcarbamoyladenosine modification"/>
    <property type="evidence" value="ECO:0007669"/>
    <property type="project" value="InterPro"/>
</dbReference>
<dbReference type="EMBL" id="AASE01000039">
    <property type="protein sequence ID" value="EAT58033.1"/>
    <property type="molecule type" value="Genomic_DNA"/>
</dbReference>
<feature type="domain" description="Gcp-like" evidence="1">
    <location>
        <begin position="35"/>
        <end position="127"/>
    </location>
</feature>
<dbReference type="AlphaFoldDB" id="Q0YP13"/>
<dbReference type="Proteomes" id="UP000004162">
    <property type="component" value="Unassembled WGS sequence"/>
</dbReference>
<dbReference type="GO" id="GO:0008233">
    <property type="term" value="F:peptidase activity"/>
    <property type="evidence" value="ECO:0007669"/>
    <property type="project" value="UniProtKB-KW"/>
</dbReference>
<keyword evidence="2" id="KW-0378">Hydrolase</keyword>
<gene>
    <name evidence="2" type="ORF">CferDRAFT_0031</name>
</gene>
<accession>Q0YP13</accession>
<dbReference type="PANTHER" id="PTHR11735">
    <property type="entry name" value="TRNA N6-ADENOSINE THREONYLCARBAMOYLTRANSFERASE"/>
    <property type="match status" value="1"/>
</dbReference>
<comment type="caution">
    <text evidence="2">The sequence shown here is derived from an EMBL/GenBank/DDBJ whole genome shotgun (WGS) entry which is preliminary data.</text>
</comment>
<dbReference type="RefSeq" id="WP_006367371.1">
    <property type="nucleotide sequence ID" value="NZ_AASE01000039.1"/>
</dbReference>
<dbReference type="OrthoDB" id="9784166at2"/>
<evidence type="ECO:0000259" key="1">
    <source>
        <dbReference type="Pfam" id="PF00814"/>
    </source>
</evidence>
<dbReference type="InterPro" id="IPR000905">
    <property type="entry name" value="Gcp-like_dom"/>
</dbReference>
<dbReference type="Pfam" id="PF00814">
    <property type="entry name" value="TsaD"/>
    <property type="match status" value="1"/>
</dbReference>
<name>Q0YP13_9CHLB</name>
<evidence type="ECO:0000313" key="3">
    <source>
        <dbReference type="Proteomes" id="UP000004162"/>
    </source>
</evidence>
<keyword evidence="3" id="KW-1185">Reference proteome</keyword>
<protein>
    <submittedName>
        <fullName evidence="2">Peptidase M22, glycoprotease</fullName>
    </submittedName>
</protein>
<sequence length="224" mass="23304">MNILAVECTHAHLSVALLTESGAVTEVLSAEWKKAAETLVPLIEQVIGDSGLDRHELDAIAISSGPGSFTSLRIGISVAKGVAYGLGLPLIPVPTMPTMAASLPEKAGKVMAVVPSRKGEYYYAIYNQDDLASGLWHDEVERGSAADVAAAASGNAGVVVVGRGLSEIIPLLAVSGAVYRESEFFTAKSLIPHAKRLFAGADAAELNAVTPDYRQMFTPNGGNG</sequence>
<dbReference type="CDD" id="cd24032">
    <property type="entry name" value="ASKHA_NBD_TsaB"/>
    <property type="match status" value="1"/>
</dbReference>
<keyword evidence="2" id="KW-0645">Protease</keyword>
<dbReference type="GO" id="GO:0006508">
    <property type="term" value="P:proteolysis"/>
    <property type="evidence" value="ECO:0007669"/>
    <property type="project" value="UniProtKB-KW"/>
</dbReference>
<dbReference type="NCBIfam" id="TIGR03725">
    <property type="entry name" value="T6A_YeaZ"/>
    <property type="match status" value="1"/>
</dbReference>
<dbReference type="InterPro" id="IPR022496">
    <property type="entry name" value="T6A_TsaB"/>
</dbReference>
<dbReference type="PANTHER" id="PTHR11735:SF11">
    <property type="entry name" value="TRNA THREONYLCARBAMOYLADENOSINE BIOSYNTHESIS PROTEIN TSAB"/>
    <property type="match status" value="1"/>
</dbReference>
<proteinExistence type="predicted"/>
<reference evidence="2 3" key="2">
    <citation type="submission" date="2006-07" db="EMBL/GenBank/DDBJ databases">
        <title>Sequencing of the draft genome and assembly of Chlorobium ferroxidans DSM 13031.</title>
        <authorList>
            <consortium name="US DOE Joint Genome Institute (JGI-PGF)"/>
            <person name="Copeland A."/>
            <person name="Lucas S."/>
            <person name="Lapidus A."/>
            <person name="Barry K."/>
            <person name="Glavina del Rio T."/>
            <person name="Dalin E."/>
            <person name="Tice H."/>
            <person name="Bruce D."/>
            <person name="Pitluck S."/>
            <person name="Richardson P."/>
        </authorList>
    </citation>
    <scope>NUCLEOTIDE SEQUENCE [LARGE SCALE GENOMIC DNA]</scope>
    <source>
        <strain evidence="2 3">DSM 13031</strain>
    </source>
</reference>
<evidence type="ECO:0000313" key="2">
    <source>
        <dbReference type="EMBL" id="EAT58033.1"/>
    </source>
</evidence>
<reference evidence="2 3" key="1">
    <citation type="submission" date="2006-07" db="EMBL/GenBank/DDBJ databases">
        <title>Annotation of the draft genome assembly of Chlorobium ferroxidans DSM 13031.</title>
        <authorList>
            <consortium name="US DOE Joint Genome Institute (JGI-ORNL)"/>
            <person name="Larimer F."/>
            <person name="Land M."/>
            <person name="Hauser L."/>
        </authorList>
    </citation>
    <scope>NUCLEOTIDE SEQUENCE [LARGE SCALE GENOMIC DNA]</scope>
    <source>
        <strain evidence="2 3">DSM 13031</strain>
    </source>
</reference>
<organism evidence="2 3">
    <name type="scientific">Chlorobium ferrooxidans DSM 13031</name>
    <dbReference type="NCBI Taxonomy" id="377431"/>
    <lineage>
        <taxon>Bacteria</taxon>
        <taxon>Pseudomonadati</taxon>
        <taxon>Chlorobiota</taxon>
        <taxon>Chlorobiia</taxon>
        <taxon>Chlorobiales</taxon>
        <taxon>Chlorobiaceae</taxon>
        <taxon>Chlorobium/Pelodictyon group</taxon>
        <taxon>Chlorobium</taxon>
    </lineage>
</organism>
<dbReference type="Gene3D" id="3.30.420.40">
    <property type="match status" value="2"/>
</dbReference>
<dbReference type="InterPro" id="IPR043129">
    <property type="entry name" value="ATPase_NBD"/>
</dbReference>
<dbReference type="GO" id="GO:0005829">
    <property type="term" value="C:cytosol"/>
    <property type="evidence" value="ECO:0007669"/>
    <property type="project" value="TreeGrafter"/>
</dbReference>